<dbReference type="InterPro" id="IPR005039">
    <property type="entry name" value="Ant_C"/>
</dbReference>
<reference evidence="2" key="1">
    <citation type="journal article" date="2021" name="Proc. Natl. Acad. Sci. U.S.A.">
        <title>A Catalog of Tens of Thousands of Viruses from Human Metagenomes Reveals Hidden Associations with Chronic Diseases.</title>
        <authorList>
            <person name="Tisza M.J."/>
            <person name="Buck C.B."/>
        </authorList>
    </citation>
    <scope>NUCLEOTIDE SEQUENCE</scope>
    <source>
        <strain evidence="2">CtHOG1</strain>
    </source>
</reference>
<name>A0A8S5SVN6_9CAUD</name>
<sequence length="344" mass="39914">MPKPFNIMATNQILTKQSSDNEIRSYFNAILELSKSDKEFPVNLDEVWMLVYNRKEEAVRSLTTSDLFIQGVDYQILRRNAENSKRGRPASDYYLTVPCLEFFIARKVRAVFEIYRQVFHYQISKYFSTGTTQTDYTCNENTHGSVDNLSGLLTEIEEELSESISMLQHKKDRISYLKYRLEREETLSAGTAQIQFEQRISRLEQMIQNYLSGDNGSVTPVNKNPETTTHPFYAKKDIPCYTVSEIRTRFRDAMLVRQMARTMSRENGIVVRTARLFDFLRREGWLLSTPECYNAPSEESTKRGLILAAHSSATGSGVKYYTPYITREGYEFFSRIIMQKGGYL</sequence>
<dbReference type="EMBL" id="BK032683">
    <property type="protein sequence ID" value="DAF54984.1"/>
    <property type="molecule type" value="Genomic_DNA"/>
</dbReference>
<protein>
    <submittedName>
        <fullName evidence="2">Antirepressor protein</fullName>
    </submittedName>
</protein>
<accession>A0A8S5SVN6</accession>
<evidence type="ECO:0000313" key="2">
    <source>
        <dbReference type="EMBL" id="DAF54984.1"/>
    </source>
</evidence>
<proteinExistence type="predicted"/>
<feature type="domain" description="Antirepressor protein C-terminal" evidence="1">
    <location>
        <begin position="252"/>
        <end position="337"/>
    </location>
</feature>
<dbReference type="GO" id="GO:0003677">
    <property type="term" value="F:DNA binding"/>
    <property type="evidence" value="ECO:0007669"/>
    <property type="project" value="InterPro"/>
</dbReference>
<dbReference type="Pfam" id="PF03374">
    <property type="entry name" value="ANT"/>
    <property type="match status" value="1"/>
</dbReference>
<evidence type="ECO:0000259" key="1">
    <source>
        <dbReference type="Pfam" id="PF03374"/>
    </source>
</evidence>
<organism evidence="2">
    <name type="scientific">Siphoviridae sp. ctHOG1</name>
    <dbReference type="NCBI Taxonomy" id="2827829"/>
    <lineage>
        <taxon>Viruses</taxon>
        <taxon>Duplodnaviria</taxon>
        <taxon>Heunggongvirae</taxon>
        <taxon>Uroviricota</taxon>
        <taxon>Caudoviricetes</taxon>
    </lineage>
</organism>